<evidence type="ECO:0000313" key="2">
    <source>
        <dbReference type="EMBL" id="EES52652.1"/>
    </source>
</evidence>
<name>C6HXA0_9BACT</name>
<sequence>MDEIAKKRHEIEAMKSRHDALDTRLAELSRRGILTEEENREMTRIKWEKRDLKEKIVQGESRLEHSSGSA</sequence>
<organism evidence="2 3">
    <name type="scientific">Leptospirillum ferrodiazotrophum</name>
    <dbReference type="NCBI Taxonomy" id="412449"/>
    <lineage>
        <taxon>Bacteria</taxon>
        <taxon>Pseudomonadati</taxon>
        <taxon>Nitrospirota</taxon>
        <taxon>Nitrospiria</taxon>
        <taxon>Nitrospirales</taxon>
        <taxon>Nitrospiraceae</taxon>
        <taxon>Leptospirillum</taxon>
    </lineage>
</organism>
<keyword evidence="1" id="KW-0175">Coiled coil</keyword>
<evidence type="ECO:0000256" key="1">
    <source>
        <dbReference type="SAM" id="Coils"/>
    </source>
</evidence>
<dbReference type="AlphaFoldDB" id="C6HXA0"/>
<evidence type="ECO:0000313" key="3">
    <source>
        <dbReference type="Proteomes" id="UP000009374"/>
    </source>
</evidence>
<proteinExistence type="predicted"/>
<reference evidence="2 3" key="1">
    <citation type="journal article" date="2009" name="Appl. Environ. Microbiol.">
        <title>Community genomic and proteomic analyses of chemoautotrophic iron-oxidizing "Leptospirillum rubarum" (Group II) and "Leptospirillum ferrodiazotrophum" (Group III) bacteria in acid mine drainage biofilms.</title>
        <authorList>
            <person name="Goltsman D.S."/>
            <person name="Denef V.J."/>
            <person name="Singer S.W."/>
            <person name="VerBerkmoes N.C."/>
            <person name="Lefsrud M."/>
            <person name="Mueller R.S."/>
            <person name="Dick G.J."/>
            <person name="Sun C.L."/>
            <person name="Wheeler K.E."/>
            <person name="Zemla A."/>
            <person name="Baker B.J."/>
            <person name="Hauser L."/>
            <person name="Land M."/>
            <person name="Shah M.B."/>
            <person name="Thelen M.P."/>
            <person name="Hettich R.L."/>
            <person name="Banfield J.F."/>
        </authorList>
    </citation>
    <scope>NUCLEOTIDE SEQUENCE [LARGE SCALE GENOMIC DNA]</scope>
</reference>
<protein>
    <recommendedName>
        <fullName evidence="4">DUF465 domain-containing protein</fullName>
    </recommendedName>
</protein>
<keyword evidence="3" id="KW-1185">Reference proteome</keyword>
<accession>C6HXA0</accession>
<dbReference type="Proteomes" id="UP000009374">
    <property type="component" value="Unassembled WGS sequence"/>
</dbReference>
<gene>
    <name evidence="2" type="ORF">UBAL3_92050023</name>
</gene>
<feature type="coiled-coil region" evidence="1">
    <location>
        <begin position="11"/>
        <end position="55"/>
    </location>
</feature>
<evidence type="ECO:0008006" key="4">
    <source>
        <dbReference type="Google" id="ProtNLM"/>
    </source>
</evidence>
<dbReference type="EMBL" id="GG693873">
    <property type="protein sequence ID" value="EES52652.1"/>
    <property type="molecule type" value="Genomic_DNA"/>
</dbReference>